<dbReference type="InterPro" id="IPR037883">
    <property type="entry name" value="Knr4/Smi1-like_sf"/>
</dbReference>
<dbReference type="InterPro" id="IPR018958">
    <property type="entry name" value="Knr4/Smi1-like_dom"/>
</dbReference>
<reference evidence="2 3" key="1">
    <citation type="submission" date="2023-04" db="EMBL/GenBank/DDBJ databases">
        <title>Antarctic isolates genomes.</title>
        <authorList>
            <person name="Dimov S.G."/>
        </authorList>
    </citation>
    <scope>NUCLEOTIDE SEQUENCE [LARGE SCALE GENOMIC DNA]</scope>
    <source>
        <strain evidence="2 3">AL19</strain>
    </source>
</reference>
<keyword evidence="3" id="KW-1185">Reference proteome</keyword>
<accession>A0ABT6QZM8</accession>
<evidence type="ECO:0000259" key="1">
    <source>
        <dbReference type="SMART" id="SM00860"/>
    </source>
</evidence>
<comment type="caution">
    <text evidence="2">The sequence shown here is derived from an EMBL/GenBank/DDBJ whole genome shotgun (WGS) entry which is preliminary data.</text>
</comment>
<sequence length="318" mass="36721">MNQIAAVLDGLQQKINHGSTFIQRKYNEIGQAKFNFPAPVTAASLAAFEAEFNQKLPSEYQTFLELHDGADLFILDDGLGLVLYSLDKVIESTIEAKEDGLIDEDFDYFWVIGEVNEGYLLIHTEHAKTEDTPYMYWKYHEGTTEDADPIDQNFGTFLEYSIIAQGDVFWEFKDFSIEKDNYFVDEDPPKEDVKPPLPIKFVDSVRVEIEYPISKTDSDYEYTVSIYEGKSGKERLMSRHEGGSRFNKLIEDVRNRLSGRQFHYSLINVFQTESRFWENEEETGDSLIINESPQKQGLSYDGYRAFADQLPRPLPGWK</sequence>
<dbReference type="Gene3D" id="3.40.1580.10">
    <property type="entry name" value="SMI1/KNR4-like"/>
    <property type="match status" value="1"/>
</dbReference>
<proteinExistence type="predicted"/>
<dbReference type="Pfam" id="PF09346">
    <property type="entry name" value="SMI1_KNR4"/>
    <property type="match status" value="1"/>
</dbReference>
<feature type="domain" description="Knr4/Smi1-like" evidence="1">
    <location>
        <begin position="39"/>
        <end position="160"/>
    </location>
</feature>
<name>A0ABT6QZM8_9BACL</name>
<dbReference type="SUPFAM" id="SSF160631">
    <property type="entry name" value="SMI1/KNR4-like"/>
    <property type="match status" value="1"/>
</dbReference>
<gene>
    <name evidence="2" type="ORF">QK289_03890</name>
</gene>
<dbReference type="SMART" id="SM00860">
    <property type="entry name" value="SMI1_KNR4"/>
    <property type="match status" value="1"/>
</dbReference>
<protein>
    <submittedName>
        <fullName evidence="2">SMI1/KNR4 family protein</fullName>
    </submittedName>
</protein>
<organism evidence="2 3">
    <name type="scientific">Exiguobacterium antarcticum</name>
    <dbReference type="NCBI Taxonomy" id="132920"/>
    <lineage>
        <taxon>Bacteria</taxon>
        <taxon>Bacillati</taxon>
        <taxon>Bacillota</taxon>
        <taxon>Bacilli</taxon>
        <taxon>Bacillales</taxon>
        <taxon>Bacillales Family XII. Incertae Sedis</taxon>
        <taxon>Exiguobacterium</taxon>
    </lineage>
</organism>
<evidence type="ECO:0000313" key="2">
    <source>
        <dbReference type="EMBL" id="MDI3234139.1"/>
    </source>
</evidence>
<evidence type="ECO:0000313" key="3">
    <source>
        <dbReference type="Proteomes" id="UP001243286"/>
    </source>
</evidence>
<dbReference type="Proteomes" id="UP001243286">
    <property type="component" value="Unassembled WGS sequence"/>
</dbReference>
<dbReference type="EMBL" id="JASBQV010000004">
    <property type="protein sequence ID" value="MDI3234139.1"/>
    <property type="molecule type" value="Genomic_DNA"/>
</dbReference>
<dbReference type="RefSeq" id="WP_282354633.1">
    <property type="nucleotide sequence ID" value="NZ_JASBQV010000004.1"/>
</dbReference>